<dbReference type="InterPro" id="IPR009937">
    <property type="entry name" value="Phage_holin_3_6"/>
</dbReference>
<keyword evidence="1" id="KW-0812">Transmembrane</keyword>
<dbReference type="Proteomes" id="UP001082899">
    <property type="component" value="Unassembled WGS sequence"/>
</dbReference>
<dbReference type="RefSeq" id="WP_267847349.1">
    <property type="nucleotide sequence ID" value="NZ_JAPMXC010000001.1"/>
</dbReference>
<evidence type="ECO:0000313" key="3">
    <source>
        <dbReference type="Proteomes" id="UP001082899"/>
    </source>
</evidence>
<feature type="transmembrane region" description="Helical" evidence="1">
    <location>
        <begin position="39"/>
        <end position="69"/>
    </location>
</feature>
<gene>
    <name evidence="2" type="ORF">OVY01_10315</name>
</gene>
<comment type="caution">
    <text evidence="2">The sequence shown here is derived from an EMBL/GenBank/DDBJ whole genome shotgun (WGS) entry which is preliminary data.</text>
</comment>
<keyword evidence="1" id="KW-0472">Membrane</keyword>
<evidence type="ECO:0000256" key="1">
    <source>
        <dbReference type="SAM" id="Phobius"/>
    </source>
</evidence>
<accession>A0ABT3ZM66</accession>
<dbReference type="EMBL" id="JAPMXC010000001">
    <property type="protein sequence ID" value="MCY0387619.1"/>
    <property type="molecule type" value="Genomic_DNA"/>
</dbReference>
<keyword evidence="1" id="KW-1133">Transmembrane helix</keyword>
<name>A0ABT3ZM66_9BURK</name>
<keyword evidence="3" id="KW-1185">Reference proteome</keyword>
<sequence length="125" mass="13721">MAQASLVQSLRQLLVGAISQTSSRLRLLALEVIEERDRVLALLVAALVACFFVFMAVIFGAVLIIAAYWDTPSRLAAIGWLAGGAFLVAVLAVVFFIYRVKKPTTLFNHSLSELEKDRKAVETLQ</sequence>
<feature type="transmembrane region" description="Helical" evidence="1">
    <location>
        <begin position="75"/>
        <end position="98"/>
    </location>
</feature>
<proteinExistence type="predicted"/>
<evidence type="ECO:0000313" key="2">
    <source>
        <dbReference type="EMBL" id="MCY0387619.1"/>
    </source>
</evidence>
<organism evidence="2 3">
    <name type="scientific">Robbsia betulipollinis</name>
    <dbReference type="NCBI Taxonomy" id="2981849"/>
    <lineage>
        <taxon>Bacteria</taxon>
        <taxon>Pseudomonadati</taxon>
        <taxon>Pseudomonadota</taxon>
        <taxon>Betaproteobacteria</taxon>
        <taxon>Burkholderiales</taxon>
        <taxon>Burkholderiaceae</taxon>
        <taxon>Robbsia</taxon>
    </lineage>
</organism>
<dbReference type="Pfam" id="PF07332">
    <property type="entry name" value="Phage_holin_3_6"/>
    <property type="match status" value="1"/>
</dbReference>
<protein>
    <submittedName>
        <fullName evidence="2">Phage holin family protein</fullName>
    </submittedName>
</protein>
<reference evidence="2" key="1">
    <citation type="submission" date="2022-11" db="EMBL/GenBank/DDBJ databases">
        <title>Robbsia betulipollinis sp. nov., isolated from pollen of birch (Betula pendula).</title>
        <authorList>
            <person name="Shi H."/>
            <person name="Ambika Manirajan B."/>
            <person name="Ratering S."/>
            <person name="Geissler-Plaum R."/>
            <person name="Schnell S."/>
        </authorList>
    </citation>
    <scope>NUCLEOTIDE SEQUENCE</scope>
    <source>
        <strain evidence="2">Bb-Pol-6</strain>
    </source>
</reference>